<name>A0ABQ0DRP3_9EUKA</name>
<evidence type="ECO:0000256" key="1">
    <source>
        <dbReference type="SAM" id="Phobius"/>
    </source>
</evidence>
<feature type="transmembrane region" description="Helical" evidence="1">
    <location>
        <begin position="74"/>
        <end position="99"/>
    </location>
</feature>
<evidence type="ECO:0000313" key="2">
    <source>
        <dbReference type="EMBL" id="GAB1225521.1"/>
    </source>
</evidence>
<keyword evidence="1" id="KW-0472">Membrane</keyword>
<sequence>MQQQVYQNSIYVFPTTTEVPLLYENQLHQTLSEDEIRYNQLILFLFLIGFCNPLIWLINYIISRGSNTEQSIKLGEISIGLFILTGLLTALLCLSLLFFI</sequence>
<gene>
    <name evidence="2" type="ORF">ENUP19_0254G0023</name>
</gene>
<proteinExistence type="predicted"/>
<organism evidence="2 3">
    <name type="scientific">Entamoeba nuttalli</name>
    <dbReference type="NCBI Taxonomy" id="412467"/>
    <lineage>
        <taxon>Eukaryota</taxon>
        <taxon>Amoebozoa</taxon>
        <taxon>Evosea</taxon>
        <taxon>Archamoebae</taxon>
        <taxon>Mastigamoebida</taxon>
        <taxon>Entamoebidae</taxon>
        <taxon>Entamoeba</taxon>
    </lineage>
</organism>
<dbReference type="EMBL" id="BAAFRS010000254">
    <property type="protein sequence ID" value="GAB1225521.1"/>
    <property type="molecule type" value="Genomic_DNA"/>
</dbReference>
<evidence type="ECO:0000313" key="3">
    <source>
        <dbReference type="Proteomes" id="UP001628156"/>
    </source>
</evidence>
<keyword evidence="1" id="KW-0812">Transmembrane</keyword>
<accession>A0ABQ0DRP3</accession>
<keyword evidence="3" id="KW-1185">Reference proteome</keyword>
<keyword evidence="1" id="KW-1133">Transmembrane helix</keyword>
<dbReference type="Proteomes" id="UP001628156">
    <property type="component" value="Unassembled WGS sequence"/>
</dbReference>
<feature type="transmembrane region" description="Helical" evidence="1">
    <location>
        <begin position="41"/>
        <end position="62"/>
    </location>
</feature>
<reference evidence="2 3" key="1">
    <citation type="journal article" date="2019" name="PLoS Negl. Trop. Dis.">
        <title>Whole genome sequencing of Entamoeba nuttalli reveals mammalian host-related molecular signatures and a novel octapeptide-repeat surface protein.</title>
        <authorList>
            <person name="Tanaka M."/>
            <person name="Makiuchi T."/>
            <person name="Komiyama T."/>
            <person name="Shiina T."/>
            <person name="Osaki K."/>
            <person name="Tachibana H."/>
        </authorList>
    </citation>
    <scope>NUCLEOTIDE SEQUENCE [LARGE SCALE GENOMIC DNA]</scope>
    <source>
        <strain evidence="2 3">P19-061405</strain>
    </source>
</reference>
<comment type="caution">
    <text evidence="2">The sequence shown here is derived from an EMBL/GenBank/DDBJ whole genome shotgun (WGS) entry which is preliminary data.</text>
</comment>
<protein>
    <submittedName>
        <fullName evidence="2">Uncharacterized protein</fullName>
    </submittedName>
</protein>